<reference evidence="1 2" key="1">
    <citation type="journal article" date="2015" name="Nature">
        <title>rRNA introns, odd ribosomes, and small enigmatic genomes across a large radiation of phyla.</title>
        <authorList>
            <person name="Brown C.T."/>
            <person name="Hug L.A."/>
            <person name="Thomas B.C."/>
            <person name="Sharon I."/>
            <person name="Castelle C.J."/>
            <person name="Singh A."/>
            <person name="Wilkins M.J."/>
            <person name="Williams K.H."/>
            <person name="Banfield J.F."/>
        </authorList>
    </citation>
    <scope>NUCLEOTIDE SEQUENCE [LARGE SCALE GENOMIC DNA]</scope>
</reference>
<evidence type="ECO:0000313" key="1">
    <source>
        <dbReference type="EMBL" id="KKW23508.1"/>
    </source>
</evidence>
<organism evidence="1 2">
    <name type="scientific">Candidatus Kaiserbacteria bacterium GW2011_GWA2_52_12</name>
    <dbReference type="NCBI Taxonomy" id="1618671"/>
    <lineage>
        <taxon>Bacteria</taxon>
        <taxon>Candidatus Kaiseribacteriota</taxon>
    </lineage>
</organism>
<dbReference type="PATRIC" id="fig|1618671.3.peg.722"/>
<comment type="caution">
    <text evidence="1">The sequence shown here is derived from an EMBL/GenBank/DDBJ whole genome shotgun (WGS) entry which is preliminary data.</text>
</comment>
<proteinExistence type="predicted"/>
<sequence>MSSMDMLDVGQANELKLACRRNNVTPEDIKWLCEGDILAEIPKLRLDHATIVDRQRFDHIKALAEAMVLQLKSVPTPDTIIHVNHSIKPAYPDRMEKVMHPELEATGPAEYDLATVELWLHGDQKGGNWIKGQCIYDHLKETDTLKTCLGLRDLEEIQKKGIAFFRKHFADKAVFGWKSVVQDRDGNLLVPCLIERSGGVVVHWSWLVSDWSGHNPAARFAS</sequence>
<dbReference type="EMBL" id="LCQW01000021">
    <property type="protein sequence ID" value="KKW23508.1"/>
    <property type="molecule type" value="Genomic_DNA"/>
</dbReference>
<gene>
    <name evidence="1" type="ORF">UY67_C0021G0015</name>
</gene>
<dbReference type="AlphaFoldDB" id="A0A0G1WX76"/>
<name>A0A0G1WX76_9BACT</name>
<dbReference type="Proteomes" id="UP000034273">
    <property type="component" value="Unassembled WGS sequence"/>
</dbReference>
<accession>A0A0G1WX76</accession>
<evidence type="ECO:0000313" key="2">
    <source>
        <dbReference type="Proteomes" id="UP000034273"/>
    </source>
</evidence>
<protein>
    <submittedName>
        <fullName evidence="1">Uncharacterized protein</fullName>
    </submittedName>
</protein>